<dbReference type="SUPFAM" id="SSF56176">
    <property type="entry name" value="FAD-binding/transporter-associated domain-like"/>
    <property type="match status" value="1"/>
</dbReference>
<keyword evidence="2" id="KW-0285">Flavoprotein</keyword>
<evidence type="ECO:0000256" key="1">
    <source>
        <dbReference type="ARBA" id="ARBA00005466"/>
    </source>
</evidence>
<comment type="similarity">
    <text evidence="1">Belongs to the oxygen-dependent FAD-linked oxidoreductase family.</text>
</comment>
<dbReference type="EMBL" id="KI966411">
    <property type="protein sequence ID" value="EWC47300.1"/>
    <property type="molecule type" value="Genomic_DNA"/>
</dbReference>
<evidence type="ECO:0000313" key="8">
    <source>
        <dbReference type="Proteomes" id="UP000024837"/>
    </source>
</evidence>
<dbReference type="AlphaFoldDB" id="W7IE54"/>
<evidence type="ECO:0000256" key="5">
    <source>
        <dbReference type="SAM" id="SignalP"/>
    </source>
</evidence>
<dbReference type="InterPro" id="IPR006094">
    <property type="entry name" value="Oxid_FAD_bind_N"/>
</dbReference>
<evidence type="ECO:0000313" key="7">
    <source>
        <dbReference type="EMBL" id="EWC47300.1"/>
    </source>
</evidence>
<gene>
    <name evidence="7" type="ORF">DRE_03419</name>
</gene>
<dbReference type="Pfam" id="PF01565">
    <property type="entry name" value="FAD_binding_4"/>
    <property type="match status" value="1"/>
</dbReference>
<feature type="domain" description="FAD-binding PCMH-type" evidence="6">
    <location>
        <begin position="129"/>
        <end position="299"/>
    </location>
</feature>
<dbReference type="OrthoDB" id="2151789at2759"/>
<dbReference type="PROSITE" id="PS51387">
    <property type="entry name" value="FAD_PCMH"/>
    <property type="match status" value="1"/>
</dbReference>
<dbReference type="GO" id="GO:0071949">
    <property type="term" value="F:FAD binding"/>
    <property type="evidence" value="ECO:0007669"/>
    <property type="project" value="InterPro"/>
</dbReference>
<dbReference type="Proteomes" id="UP000024837">
    <property type="component" value="Unassembled WGS sequence"/>
</dbReference>
<dbReference type="GO" id="GO:0016491">
    <property type="term" value="F:oxidoreductase activity"/>
    <property type="evidence" value="ECO:0007669"/>
    <property type="project" value="UniProtKB-KW"/>
</dbReference>
<name>W7IE54_9PEZI</name>
<keyword evidence="5" id="KW-0732">Signal</keyword>
<evidence type="ECO:0000259" key="6">
    <source>
        <dbReference type="PROSITE" id="PS51387"/>
    </source>
</evidence>
<feature type="chain" id="PRO_5004895969" description="FAD-binding PCMH-type domain-containing protein" evidence="5">
    <location>
        <begin position="23"/>
        <end position="572"/>
    </location>
</feature>
<dbReference type="InterPro" id="IPR050416">
    <property type="entry name" value="FAD-linked_Oxidoreductase"/>
</dbReference>
<dbReference type="InterPro" id="IPR016169">
    <property type="entry name" value="FAD-bd_PCMH_sub2"/>
</dbReference>
<dbReference type="PANTHER" id="PTHR42973:SF54">
    <property type="entry name" value="FAD-BINDING PCMH-TYPE DOMAIN-CONTAINING PROTEIN"/>
    <property type="match status" value="1"/>
</dbReference>
<proteinExistence type="inferred from homology"/>
<dbReference type="InterPro" id="IPR016166">
    <property type="entry name" value="FAD-bd_PCMH"/>
</dbReference>
<keyword evidence="3" id="KW-0274">FAD</keyword>
<dbReference type="PANTHER" id="PTHR42973">
    <property type="entry name" value="BINDING OXIDOREDUCTASE, PUTATIVE (AFU_ORTHOLOGUE AFUA_1G17690)-RELATED"/>
    <property type="match status" value="1"/>
</dbReference>
<feature type="signal peptide" evidence="5">
    <location>
        <begin position="1"/>
        <end position="22"/>
    </location>
</feature>
<keyword evidence="8" id="KW-1185">Reference proteome</keyword>
<evidence type="ECO:0000256" key="4">
    <source>
        <dbReference type="ARBA" id="ARBA00023002"/>
    </source>
</evidence>
<sequence>MVRVSNLTVGFLLTLSATLSAALQANVTEELPSIDLDGASAFGLPSDDITDLVAEAEENLGIKSPRFKRRGILRPRLNRGCGSKTTACQGLYNYLHRYKDPKKVAAVFAWEGTSNYNDWNDGSFWSATTYLKPDCVYRPTTSEDISVAIQITVLAKGKFNVVGGGHSAIKGWANADGGVLLSLANFDKVNVNKGGYVEVGAGCRWRDVYSKLDTVGLMCAGGRMAGVGVPGLTLGGGISYLTNEYGFVADNVKNFEIVLGNGAITNANINQNPALFKALKGGSSNFGVVTRIDLYTVASSGVYAGQLYFPQSDFSKLQRAMFNYHSTGATQDPQSHMIAAFVYVGAYQMHLGAFTAYRSVAKADPGPALKELLAVNPGVTSSGTLQVRKYGTMAQELGGSDMAGLRQDMRDLTILVDSTIYNEFWLVFNDRLVKPFSNVPGFQATLAFHPITPKAVQAGKNRGGNSLGLDNITKPILVVNLTTQWASPADDKRIRAALEDIHANYILHAKNRKLYHEYIYLNYARQSDNPLASYGTAAAKALQCASQKYDPNGVFQKQVPGGFKVNFSSTRC</sequence>
<keyword evidence="4" id="KW-0560">Oxidoreductase</keyword>
<accession>W7IE54</accession>
<organism evidence="7 8">
    <name type="scientific">Drechslerella stenobrocha 248</name>
    <dbReference type="NCBI Taxonomy" id="1043628"/>
    <lineage>
        <taxon>Eukaryota</taxon>
        <taxon>Fungi</taxon>
        <taxon>Dikarya</taxon>
        <taxon>Ascomycota</taxon>
        <taxon>Pezizomycotina</taxon>
        <taxon>Orbiliomycetes</taxon>
        <taxon>Orbiliales</taxon>
        <taxon>Orbiliaceae</taxon>
        <taxon>Drechslerella</taxon>
    </lineage>
</organism>
<dbReference type="HOGENOM" id="CLU_018354_1_1_1"/>
<reference evidence="7 8" key="1">
    <citation type="submission" date="2013-05" db="EMBL/GenBank/DDBJ databases">
        <title>Drechslerella stenobrocha genome reveals carnivorous origination and mechanical trapping mechanism of predatory fungi.</title>
        <authorList>
            <person name="Liu X."/>
            <person name="Zhang W."/>
            <person name="Liu K."/>
        </authorList>
    </citation>
    <scope>NUCLEOTIDE SEQUENCE [LARGE SCALE GENOMIC DNA]</scope>
    <source>
        <strain evidence="7 8">248</strain>
    </source>
</reference>
<protein>
    <recommendedName>
        <fullName evidence="6">FAD-binding PCMH-type domain-containing protein</fullName>
    </recommendedName>
</protein>
<evidence type="ECO:0000256" key="3">
    <source>
        <dbReference type="ARBA" id="ARBA00022827"/>
    </source>
</evidence>
<dbReference type="Gene3D" id="3.30.465.10">
    <property type="match status" value="1"/>
</dbReference>
<evidence type="ECO:0000256" key="2">
    <source>
        <dbReference type="ARBA" id="ARBA00022630"/>
    </source>
</evidence>
<dbReference type="InterPro" id="IPR036318">
    <property type="entry name" value="FAD-bd_PCMH-like_sf"/>
</dbReference>